<keyword evidence="4" id="KW-1185">Reference proteome</keyword>
<dbReference type="PROSITE" id="PS51419">
    <property type="entry name" value="RAB"/>
    <property type="match status" value="1"/>
</dbReference>
<evidence type="ECO:0008006" key="5">
    <source>
        <dbReference type="Google" id="ProtNLM"/>
    </source>
</evidence>
<dbReference type="Pfam" id="PF00071">
    <property type="entry name" value="Ras"/>
    <property type="match status" value="1"/>
</dbReference>
<dbReference type="InterPro" id="IPR027417">
    <property type="entry name" value="P-loop_NTPase"/>
</dbReference>
<dbReference type="Proteomes" id="UP000816034">
    <property type="component" value="Unassembled WGS sequence"/>
</dbReference>
<sequence length="316" mass="37050">MPILARDDQFWELYSRQKFDKIRNEIEQLLFNQNEKVLSLIPNFMEREFRKQLSEFVCHVQSEIENNFKKLKNSVCHFKHDAIPNNDHDKRVLSFVTTYVEKEEILKVNNEEIQKEINKHLKKKHKSFNVVIVGSTSVGKTKLVDTLDRGDYYSEYMNKGYIYYVSEQDKSINRFYLRDTLGCEDYDRLRPLSYFGADIACVCFNVTNHNSYIAITEKWISEIRQNLPTVPIILVACKTDLRTDMQALNELKYQKLSAPITSDLGVELAKRTGCMTYVETSSKKYSGLRELPELFMKIFAITKMPSRNNKSSCHVQ</sequence>
<accession>A0AA88GKA5</accession>
<protein>
    <recommendedName>
        <fullName evidence="5">Rho family small GTPase</fullName>
    </recommendedName>
</protein>
<keyword evidence="1" id="KW-0547">Nucleotide-binding</keyword>
<evidence type="ECO:0000256" key="1">
    <source>
        <dbReference type="ARBA" id="ARBA00022741"/>
    </source>
</evidence>
<dbReference type="PANTHER" id="PTHR24072">
    <property type="entry name" value="RHO FAMILY GTPASE"/>
    <property type="match status" value="1"/>
</dbReference>
<evidence type="ECO:0000313" key="4">
    <source>
        <dbReference type="Proteomes" id="UP000816034"/>
    </source>
</evidence>
<comment type="caution">
    <text evidence="3">The sequence shown here is derived from an EMBL/GenBank/DDBJ whole genome shotgun (WGS) entry which is preliminary data.</text>
</comment>
<dbReference type="RefSeq" id="XP_044545597.1">
    <property type="nucleotide sequence ID" value="XM_044698558.1"/>
</dbReference>
<dbReference type="SUPFAM" id="SSF52540">
    <property type="entry name" value="P-loop containing nucleoside triphosphate hydrolases"/>
    <property type="match status" value="1"/>
</dbReference>
<keyword evidence="2" id="KW-0342">GTP-binding</keyword>
<dbReference type="PRINTS" id="PR00449">
    <property type="entry name" value="RASTRNSFRMNG"/>
</dbReference>
<evidence type="ECO:0000256" key="2">
    <source>
        <dbReference type="ARBA" id="ARBA00023134"/>
    </source>
</evidence>
<dbReference type="InterPro" id="IPR003578">
    <property type="entry name" value="Small_GTPase_Rho"/>
</dbReference>
<proteinExistence type="predicted"/>
<dbReference type="GO" id="GO:0007264">
    <property type="term" value="P:small GTPase-mediated signal transduction"/>
    <property type="evidence" value="ECO:0007669"/>
    <property type="project" value="InterPro"/>
</dbReference>
<organism evidence="3 4">
    <name type="scientific">Naegleria lovaniensis</name>
    <name type="common">Amoeba</name>
    <dbReference type="NCBI Taxonomy" id="51637"/>
    <lineage>
        <taxon>Eukaryota</taxon>
        <taxon>Discoba</taxon>
        <taxon>Heterolobosea</taxon>
        <taxon>Tetramitia</taxon>
        <taxon>Eutetramitia</taxon>
        <taxon>Vahlkampfiidae</taxon>
        <taxon>Naegleria</taxon>
    </lineage>
</organism>
<dbReference type="InterPro" id="IPR001806">
    <property type="entry name" value="Small_GTPase"/>
</dbReference>
<dbReference type="SMART" id="SM00173">
    <property type="entry name" value="RAS"/>
    <property type="match status" value="1"/>
</dbReference>
<dbReference type="PROSITE" id="PS51420">
    <property type="entry name" value="RHO"/>
    <property type="match status" value="1"/>
</dbReference>
<dbReference type="InterPro" id="IPR005225">
    <property type="entry name" value="Small_GTP-bd"/>
</dbReference>
<reference evidence="3 4" key="1">
    <citation type="journal article" date="2018" name="BMC Genomics">
        <title>The genome of Naegleria lovaniensis, the basis for a comparative approach to unravel pathogenicity factors of the human pathogenic amoeba N. fowleri.</title>
        <authorList>
            <person name="Liechti N."/>
            <person name="Schurch N."/>
            <person name="Bruggmann R."/>
            <person name="Wittwer M."/>
        </authorList>
    </citation>
    <scope>NUCLEOTIDE SEQUENCE [LARGE SCALE GENOMIC DNA]</scope>
    <source>
        <strain evidence="3 4">ATCC 30569</strain>
    </source>
</reference>
<name>A0AA88GKA5_NAELO</name>
<dbReference type="SMART" id="SM00175">
    <property type="entry name" value="RAB"/>
    <property type="match status" value="1"/>
</dbReference>
<gene>
    <name evidence="3" type="ORF">C9374_008478</name>
</gene>
<dbReference type="EMBL" id="PYSW02000034">
    <property type="protein sequence ID" value="KAG2378335.1"/>
    <property type="molecule type" value="Genomic_DNA"/>
</dbReference>
<dbReference type="SMART" id="SM00174">
    <property type="entry name" value="RHO"/>
    <property type="match status" value="1"/>
</dbReference>
<dbReference type="CDD" id="cd00157">
    <property type="entry name" value="Rho"/>
    <property type="match status" value="1"/>
</dbReference>
<dbReference type="GO" id="GO:0003924">
    <property type="term" value="F:GTPase activity"/>
    <property type="evidence" value="ECO:0007669"/>
    <property type="project" value="InterPro"/>
</dbReference>
<dbReference type="AlphaFoldDB" id="A0AA88GKA5"/>
<dbReference type="GO" id="GO:0005525">
    <property type="term" value="F:GTP binding"/>
    <property type="evidence" value="ECO:0007669"/>
    <property type="project" value="UniProtKB-KW"/>
</dbReference>
<dbReference type="NCBIfam" id="TIGR00231">
    <property type="entry name" value="small_GTP"/>
    <property type="match status" value="1"/>
</dbReference>
<dbReference type="GeneID" id="68100932"/>
<evidence type="ECO:0000313" key="3">
    <source>
        <dbReference type="EMBL" id="KAG2378335.1"/>
    </source>
</evidence>
<dbReference type="Gene3D" id="3.40.50.300">
    <property type="entry name" value="P-loop containing nucleotide triphosphate hydrolases"/>
    <property type="match status" value="1"/>
</dbReference>